<dbReference type="GO" id="GO:0005829">
    <property type="term" value="C:cytosol"/>
    <property type="evidence" value="ECO:0007669"/>
    <property type="project" value="TreeGrafter"/>
</dbReference>
<dbReference type="InterPro" id="IPR039420">
    <property type="entry name" value="WalR-like"/>
</dbReference>
<feature type="domain" description="OmpR/PhoB-type" evidence="10">
    <location>
        <begin position="123"/>
        <end position="223"/>
    </location>
</feature>
<dbReference type="GO" id="GO:0000976">
    <property type="term" value="F:transcription cis-regulatory region binding"/>
    <property type="evidence" value="ECO:0007669"/>
    <property type="project" value="TreeGrafter"/>
</dbReference>
<dbReference type="PANTHER" id="PTHR48111:SF73">
    <property type="entry name" value="ALKALINE PHOSPHATASE SYNTHESIS TRANSCRIPTIONAL REGULATORY PROTEIN PHOP"/>
    <property type="match status" value="1"/>
</dbReference>
<dbReference type="Gene3D" id="3.40.50.2300">
    <property type="match status" value="1"/>
</dbReference>
<organism evidence="11 12">
    <name type="scientific">Pseudobacillus wudalianchiensis</name>
    <dbReference type="NCBI Taxonomy" id="1743143"/>
    <lineage>
        <taxon>Bacteria</taxon>
        <taxon>Bacillati</taxon>
        <taxon>Bacillota</taxon>
        <taxon>Bacilli</taxon>
        <taxon>Bacillales</taxon>
        <taxon>Bacillaceae</taxon>
        <taxon>Pseudobacillus</taxon>
    </lineage>
</organism>
<keyword evidence="2 7" id="KW-0597">Phosphoprotein</keyword>
<dbReference type="CDD" id="cd17574">
    <property type="entry name" value="REC_OmpR"/>
    <property type="match status" value="1"/>
</dbReference>
<dbReference type="Pfam" id="PF00072">
    <property type="entry name" value="Response_reg"/>
    <property type="match status" value="1"/>
</dbReference>
<dbReference type="FunFam" id="3.40.50.2300:FF:000001">
    <property type="entry name" value="DNA-binding response regulator PhoB"/>
    <property type="match status" value="1"/>
</dbReference>
<proteinExistence type="predicted"/>
<dbReference type="PROSITE" id="PS51755">
    <property type="entry name" value="OMPR_PHOB"/>
    <property type="match status" value="1"/>
</dbReference>
<protein>
    <submittedName>
        <fullName evidence="11">DNA-binding response regulator</fullName>
    </submittedName>
</protein>
<dbReference type="SMART" id="SM00862">
    <property type="entry name" value="Trans_reg_C"/>
    <property type="match status" value="1"/>
</dbReference>
<evidence type="ECO:0000256" key="4">
    <source>
        <dbReference type="ARBA" id="ARBA00023015"/>
    </source>
</evidence>
<dbReference type="FunFam" id="1.10.10.10:FF:000018">
    <property type="entry name" value="DNA-binding response regulator ResD"/>
    <property type="match status" value="1"/>
</dbReference>
<dbReference type="GO" id="GO:0006355">
    <property type="term" value="P:regulation of DNA-templated transcription"/>
    <property type="evidence" value="ECO:0007669"/>
    <property type="project" value="InterPro"/>
</dbReference>
<dbReference type="PANTHER" id="PTHR48111">
    <property type="entry name" value="REGULATOR OF RPOS"/>
    <property type="match status" value="1"/>
</dbReference>
<evidence type="ECO:0000313" key="11">
    <source>
        <dbReference type="EMBL" id="OCA85091.1"/>
    </source>
</evidence>
<accession>A0A1B9AMQ5</accession>
<evidence type="ECO:0000259" key="10">
    <source>
        <dbReference type="PROSITE" id="PS51755"/>
    </source>
</evidence>
<dbReference type="GO" id="GO:0032993">
    <property type="term" value="C:protein-DNA complex"/>
    <property type="evidence" value="ECO:0007669"/>
    <property type="project" value="TreeGrafter"/>
</dbReference>
<keyword evidence="6" id="KW-0804">Transcription</keyword>
<dbReference type="PROSITE" id="PS50110">
    <property type="entry name" value="RESPONSE_REGULATORY"/>
    <property type="match status" value="1"/>
</dbReference>
<dbReference type="SUPFAM" id="SSF52172">
    <property type="entry name" value="CheY-like"/>
    <property type="match status" value="1"/>
</dbReference>
<dbReference type="EMBL" id="MAYT01000027">
    <property type="protein sequence ID" value="OCA85091.1"/>
    <property type="molecule type" value="Genomic_DNA"/>
</dbReference>
<dbReference type="InterPro" id="IPR001789">
    <property type="entry name" value="Sig_transdc_resp-reg_receiver"/>
</dbReference>
<keyword evidence="3" id="KW-0902">Two-component regulatory system</keyword>
<dbReference type="Pfam" id="PF00486">
    <property type="entry name" value="Trans_reg_C"/>
    <property type="match status" value="1"/>
</dbReference>
<name>A0A1B9AMQ5_9BACI</name>
<evidence type="ECO:0000259" key="9">
    <source>
        <dbReference type="PROSITE" id="PS50110"/>
    </source>
</evidence>
<dbReference type="InterPro" id="IPR001867">
    <property type="entry name" value="OmpR/PhoB-type_DNA-bd"/>
</dbReference>
<dbReference type="Proteomes" id="UP000092578">
    <property type="component" value="Unassembled WGS sequence"/>
</dbReference>
<keyword evidence="12" id="KW-1185">Reference proteome</keyword>
<feature type="modified residue" description="4-aspartylphosphate" evidence="7">
    <location>
        <position position="51"/>
    </location>
</feature>
<dbReference type="Gene3D" id="6.10.250.690">
    <property type="match status" value="1"/>
</dbReference>
<evidence type="ECO:0000256" key="7">
    <source>
        <dbReference type="PROSITE-ProRule" id="PRU00169"/>
    </source>
</evidence>
<evidence type="ECO:0000313" key="12">
    <source>
        <dbReference type="Proteomes" id="UP000092578"/>
    </source>
</evidence>
<dbReference type="Gene3D" id="1.10.10.10">
    <property type="entry name" value="Winged helix-like DNA-binding domain superfamily/Winged helix DNA-binding domain"/>
    <property type="match status" value="1"/>
</dbReference>
<dbReference type="InterPro" id="IPR011006">
    <property type="entry name" value="CheY-like_superfamily"/>
</dbReference>
<gene>
    <name evidence="11" type="ORF">A8F95_10400</name>
</gene>
<evidence type="ECO:0000256" key="3">
    <source>
        <dbReference type="ARBA" id="ARBA00023012"/>
    </source>
</evidence>
<keyword evidence="5 8" id="KW-0238">DNA-binding</keyword>
<dbReference type="GO" id="GO:0000156">
    <property type="term" value="F:phosphorelay response regulator activity"/>
    <property type="evidence" value="ECO:0007669"/>
    <property type="project" value="TreeGrafter"/>
</dbReference>
<dbReference type="InterPro" id="IPR036388">
    <property type="entry name" value="WH-like_DNA-bd_sf"/>
</dbReference>
<comment type="caution">
    <text evidence="11">The sequence shown here is derived from an EMBL/GenBank/DDBJ whole genome shotgun (WGS) entry which is preliminary data.</text>
</comment>
<dbReference type="CDD" id="cd00383">
    <property type="entry name" value="trans_reg_C"/>
    <property type="match status" value="1"/>
</dbReference>
<evidence type="ECO:0000256" key="6">
    <source>
        <dbReference type="ARBA" id="ARBA00023163"/>
    </source>
</evidence>
<evidence type="ECO:0000256" key="5">
    <source>
        <dbReference type="ARBA" id="ARBA00023125"/>
    </source>
</evidence>
<evidence type="ECO:0000256" key="2">
    <source>
        <dbReference type="ARBA" id="ARBA00022553"/>
    </source>
</evidence>
<feature type="domain" description="Response regulatory" evidence="9">
    <location>
        <begin position="3"/>
        <end position="115"/>
    </location>
</feature>
<sequence length="224" mass="26008">MNTILLVDDEERMLDLLSIYLTPNYQCIKTNSGLKAISYIKRHDVDLVLLDIMMPEVDGWSTCRQIREFSDVPIIMLTARDEKMDVVKGLKMGADDYITKPFDEAELLARIEAVFRRAKSDQKMKMEYDGLLWDGEAHELIYDGQVIQVTPKEFSLLGLLLQHPNKVFSRANLLESIWGDEAFTEDRTIDSHVRNIREKLRQVHFPVDHYLSTVWGVGYKWIGK</sequence>
<evidence type="ECO:0000256" key="1">
    <source>
        <dbReference type="ARBA" id="ARBA00004496"/>
    </source>
</evidence>
<evidence type="ECO:0000256" key="8">
    <source>
        <dbReference type="PROSITE-ProRule" id="PRU01091"/>
    </source>
</evidence>
<keyword evidence="4" id="KW-0805">Transcription regulation</keyword>
<feature type="DNA-binding region" description="OmpR/PhoB-type" evidence="8">
    <location>
        <begin position="123"/>
        <end position="223"/>
    </location>
</feature>
<comment type="subcellular location">
    <subcellularLocation>
        <location evidence="1">Cytoplasm</location>
    </subcellularLocation>
</comment>
<dbReference type="AlphaFoldDB" id="A0A1B9AMQ5"/>
<reference evidence="12" key="1">
    <citation type="submission" date="2016-05" db="EMBL/GenBank/DDBJ databases">
        <authorList>
            <person name="Liu B."/>
            <person name="Wang J."/>
            <person name="Zhu Y."/>
            <person name="Liu G."/>
            <person name="Chen Q."/>
            <person name="Chen Z."/>
            <person name="Lan J."/>
            <person name="Che J."/>
            <person name="Ge C."/>
            <person name="Shi H."/>
            <person name="Pan Z."/>
            <person name="Liu X."/>
        </authorList>
    </citation>
    <scope>NUCLEOTIDE SEQUENCE [LARGE SCALE GENOMIC DNA]</scope>
    <source>
        <strain evidence="12">FJAT-27215</strain>
    </source>
</reference>
<dbReference type="RefSeq" id="WP_065411061.1">
    <property type="nucleotide sequence ID" value="NZ_MAYT01000027.1"/>
</dbReference>
<dbReference type="SMART" id="SM00448">
    <property type="entry name" value="REC"/>
    <property type="match status" value="1"/>
</dbReference>